<accession>A0A383RYS3</accession>
<evidence type="ECO:0000313" key="2">
    <source>
        <dbReference type="Proteomes" id="UP000263595"/>
    </source>
</evidence>
<dbReference type="RefSeq" id="WP_119144734.1">
    <property type="nucleotide sequence ID" value="NZ_CBCSFL010000038.1"/>
</dbReference>
<dbReference type="Proteomes" id="UP000263595">
    <property type="component" value="Unassembled WGS sequence"/>
</dbReference>
<proteinExistence type="predicted"/>
<sequence>MSYSLKDLLVWMDEKSRLLNWGAIFVVDRARINRLLIQEYIRRFNTESYFKPINQTVDLSSAESLRFVDYVLDFPRVSFENSDINRSKARLSMDVIAGGHLIMRKSGSTWMPRKLDWVSPLNNPRLLLDLSLAEVPGTVSGGGEVYLDLRNSDNFTLDISPIENVRRLAGSYFGEMFKRLPDAERKWPLGNIRAGADPILKAKSFKLRTQAKNAEARNPHSADYGDGAVLGFICLEDAFDGSLPETGSDFRYLLPNDAGKDYSATVLTDLPRVVLSQVCQSISEMVGGGSFRVTSVKEDPFTRAIAQAGAIKVPTFDEAYSVPVKISNLNAPTYTANGVYRCHDFYLDAKDKLRVQIEGDELTVTWDIRGSAKCTCLALALLNEDGKPVGDDHSAVIPNPLDADFSLDVVAKYRVDRARGEVKFETLTYSDPEMTYTDGGPSTGGAHPETSEDWWNLPWEELEPWQRLRLQFMVFPRIMLLAVVRAVARSPEVKPAIEAHLKKTFVFNGSINTFVDQSIKLNFGQAIQGDEVHIKHDVGFFGQVNPALTHFVLDPLEPRMAAGGTQQFSAVTAVANLEWTVEAVQAGVRTSSKPGVIDQKGKYTAPAASDVENGMTRVRVTATNSVSKYSSSALVTVLSDTLSIRPLVEILTSGEVLQLTGGTLNASDSLEWSIVNEPKHGSLVGSTYTAPTFPDPVQGQPKPPAYVVDVVEVRNTQSGAVRTAAIVTENNLSISINIIDLNLQQGRVELQALINGEITHDSEWTVLLDGPGSISADGVYVADPAREERFVLIESKEDGGKYGLWTGLILLPLPLADYAPTYDAMRHRV</sequence>
<dbReference type="EMBL" id="UNOZ01000030">
    <property type="protein sequence ID" value="SYX92045.1"/>
    <property type="molecule type" value="Genomic_DNA"/>
</dbReference>
<gene>
    <name evidence="1" type="ORF">CCOS865_04325</name>
</gene>
<keyword evidence="2" id="KW-1185">Reference proteome</keyword>
<reference evidence="2" key="1">
    <citation type="submission" date="2018-08" db="EMBL/GenBank/DDBJ databases">
        <authorList>
            <person name="Blom J."/>
        </authorList>
    </citation>
    <scope>NUCLEOTIDE SEQUENCE [LARGE SCALE GENOMIC DNA]</scope>
    <source>
        <strain evidence="2">CCOS 865</strain>
    </source>
</reference>
<protein>
    <submittedName>
        <fullName evidence="1">Uncharacterized protein</fullName>
    </submittedName>
</protein>
<dbReference type="OrthoDB" id="6458179at2"/>
<evidence type="ECO:0000313" key="1">
    <source>
        <dbReference type="EMBL" id="SYX92045.1"/>
    </source>
</evidence>
<dbReference type="AlphaFoldDB" id="A0A383RYS3"/>
<name>A0A383RYS3_9PSED</name>
<organism evidence="1 2">
    <name type="scientific">Pseudomonas reidholzensis</name>
    <dbReference type="NCBI Taxonomy" id="1785162"/>
    <lineage>
        <taxon>Bacteria</taxon>
        <taxon>Pseudomonadati</taxon>
        <taxon>Pseudomonadota</taxon>
        <taxon>Gammaproteobacteria</taxon>
        <taxon>Pseudomonadales</taxon>
        <taxon>Pseudomonadaceae</taxon>
        <taxon>Pseudomonas</taxon>
    </lineage>
</organism>